<dbReference type="Ensembl" id="ENSLCAT00010005249.1">
    <property type="protein sequence ID" value="ENSLCAP00010005118.1"/>
    <property type="gene ID" value="ENSLCAG00010002600.1"/>
</dbReference>
<sequence length="843" mass="94628">PFREQVPAAMAKCHTNCVEKPLRICFEMMGCFIGSHPWWFLIAPLILSTGLGSGFYFLKDRMSNNIEEQFTPVNGRAKMERKYVQETFPGNESMFSSVRLSTSGNYATLIATSDRNILTVEPLQDILHLDFKIRSMVVHFDNQSFEYVDVCAEVMGSCIMNDIVDIIKNNANSTDAVNLTFPWYHSDFKSIPLHLSLGSVKLDKETSVVQSAKAIQLYYYLREDTKAKIDLWLESFINLVSNESSTATQVSYSTSMSIQWEFEKSPASVIYLFSITYAIAITFSIISCWRLDNVRTKVWVACCGVLSTGLAVLSGFGALLLLGQPFVMTAASCPFMILGIGLDDMFIMISCWQRTRVLDSVPDRLADTYRDAAVSITITTLTDALALFLGCSSPFGSVRSFCLYAGISVCFCYLYNITFLGACMALNGQKEAENKHWLTCAKIPEDLPSRNSKAFSICCVGGNYDRITEKEETDTISHIFEKFYGPFLTHKLIKVFVFVIYAGYLAVSIYGCWILKEGLDIRNLALDDSYIINYYNNQRQHFSEYSYHVMVAVKQPFPYWDEEGQKQLHSCISNFESLTYVNSTFAWFLSFQQYANETSLSISSQEAFQTHLPHFLELASMFKQDINLTADNEIQASRFFIQTLNKTTMEDVMVGLRKTAEECPVELLVYHPAFIYFDQYTVIMDSTIQTVLVAVTVMLVISLILIPSVLCSVWVAFAICSVIVGVTGFMALWGVNLDSISMINLVMCIGFSVDFSAHISYSFVSSPKCDVNEKAMGALAHLGYPILQGALSTILGVVVLSVSGSYIFRTFFKVMFLVITFGLLHGLVFIPVFLTLFGACQEC</sequence>
<feature type="transmembrane region" description="Helical" evidence="10">
    <location>
        <begin position="687"/>
        <end position="706"/>
    </location>
</feature>
<evidence type="ECO:0000313" key="12">
    <source>
        <dbReference type="Ensembl" id="ENSLCAP00010005118.1"/>
    </source>
</evidence>
<name>A0A4W6C3B6_LATCA</name>
<feature type="transmembrane region" description="Helical" evidence="10">
    <location>
        <begin position="712"/>
        <end position="735"/>
    </location>
</feature>
<feature type="domain" description="SSD" evidence="11">
    <location>
        <begin position="269"/>
        <end position="426"/>
    </location>
</feature>
<keyword evidence="5 10" id="KW-0472">Membrane</keyword>
<keyword evidence="6" id="KW-0325">Glycoprotein</keyword>
<evidence type="ECO:0000256" key="3">
    <source>
        <dbReference type="ARBA" id="ARBA00022692"/>
    </source>
</evidence>
<accession>A0A4W6C3B6</accession>
<dbReference type="PANTHER" id="PTHR10796">
    <property type="entry name" value="PATCHED-RELATED"/>
    <property type="match status" value="1"/>
</dbReference>
<dbReference type="GeneTree" id="ENSGT00940000158727"/>
<keyword evidence="3 10" id="KW-0812">Transmembrane</keyword>
<dbReference type="STRING" id="8187.ENSLCAP00010005118"/>
<dbReference type="InterPro" id="IPR051697">
    <property type="entry name" value="Patched_domain-protein"/>
</dbReference>
<feature type="transmembrane region" description="Helical" evidence="10">
    <location>
        <begin position="815"/>
        <end position="839"/>
    </location>
</feature>
<feature type="transmembrane region" description="Helical" evidence="10">
    <location>
        <begin position="269"/>
        <end position="286"/>
    </location>
</feature>
<feature type="transmembrane region" description="Helical" evidence="10">
    <location>
        <begin position="784"/>
        <end position="808"/>
    </location>
</feature>
<evidence type="ECO:0000256" key="8">
    <source>
        <dbReference type="ARBA" id="ARBA00060429"/>
    </source>
</evidence>
<evidence type="ECO:0000256" key="9">
    <source>
        <dbReference type="ARBA" id="ARBA00074262"/>
    </source>
</evidence>
<comment type="subcellular location">
    <subcellularLocation>
        <location evidence="8">Cell projection</location>
        <location evidence="8">Cilium</location>
        <location evidence="8">Flagellum membrane</location>
        <topology evidence="8">Multi-pass membrane protein</topology>
    </subcellularLocation>
</comment>
<feature type="transmembrane region" description="Helical" evidence="10">
    <location>
        <begin position="334"/>
        <end position="352"/>
    </location>
</feature>
<evidence type="ECO:0000256" key="5">
    <source>
        <dbReference type="ARBA" id="ARBA00023136"/>
    </source>
</evidence>
<comment type="similarity">
    <text evidence="1">Belongs to the patched family.</text>
</comment>
<feature type="transmembrane region" description="Helical" evidence="10">
    <location>
        <begin position="401"/>
        <end position="427"/>
    </location>
</feature>
<evidence type="ECO:0000256" key="2">
    <source>
        <dbReference type="ARBA" id="ARBA00022475"/>
    </source>
</evidence>
<feature type="transmembrane region" description="Helical" evidence="10">
    <location>
        <begin position="298"/>
        <end position="322"/>
    </location>
</feature>
<evidence type="ECO:0000313" key="13">
    <source>
        <dbReference type="Proteomes" id="UP000314980"/>
    </source>
</evidence>
<dbReference type="Gene3D" id="1.20.1640.10">
    <property type="entry name" value="Multidrug efflux transporter AcrB transmembrane domain"/>
    <property type="match status" value="2"/>
</dbReference>
<evidence type="ECO:0000256" key="7">
    <source>
        <dbReference type="ARBA" id="ARBA00057027"/>
    </source>
</evidence>
<dbReference type="AlphaFoldDB" id="A0A4W6C3B6"/>
<dbReference type="SUPFAM" id="SSF82866">
    <property type="entry name" value="Multidrug efflux transporter AcrB transmembrane domain"/>
    <property type="match status" value="2"/>
</dbReference>
<feature type="transmembrane region" description="Helical" evidence="10">
    <location>
        <begin position="372"/>
        <end position="389"/>
    </location>
</feature>
<reference evidence="13" key="1">
    <citation type="submission" date="2015-09" db="EMBL/GenBank/DDBJ databases">
        <authorList>
            <person name="Sai Rama Sridatta P."/>
        </authorList>
    </citation>
    <scope>NUCLEOTIDE SEQUENCE [LARGE SCALE GENOMIC DNA]</scope>
</reference>
<reference evidence="12" key="2">
    <citation type="submission" date="2025-08" db="UniProtKB">
        <authorList>
            <consortium name="Ensembl"/>
        </authorList>
    </citation>
    <scope>IDENTIFICATION</scope>
</reference>
<keyword evidence="13" id="KW-1185">Reference proteome</keyword>
<dbReference type="InParanoid" id="A0A4W6C3B6"/>
<feature type="transmembrane region" description="Helical" evidence="10">
    <location>
        <begin position="38"/>
        <end position="58"/>
    </location>
</feature>
<evidence type="ECO:0000259" key="11">
    <source>
        <dbReference type="PROSITE" id="PS50156"/>
    </source>
</evidence>
<dbReference type="GO" id="GO:0097225">
    <property type="term" value="C:sperm midpiece"/>
    <property type="evidence" value="ECO:0007669"/>
    <property type="project" value="UniProtKB-ARBA"/>
</dbReference>
<dbReference type="Pfam" id="PF02460">
    <property type="entry name" value="Patched"/>
    <property type="match status" value="1"/>
</dbReference>
<organism evidence="12 13">
    <name type="scientific">Lates calcarifer</name>
    <name type="common">Barramundi</name>
    <name type="synonym">Holocentrus calcarifer</name>
    <dbReference type="NCBI Taxonomy" id="8187"/>
    <lineage>
        <taxon>Eukaryota</taxon>
        <taxon>Metazoa</taxon>
        <taxon>Chordata</taxon>
        <taxon>Craniata</taxon>
        <taxon>Vertebrata</taxon>
        <taxon>Euteleostomi</taxon>
        <taxon>Actinopterygii</taxon>
        <taxon>Neopterygii</taxon>
        <taxon>Teleostei</taxon>
        <taxon>Neoteleostei</taxon>
        <taxon>Acanthomorphata</taxon>
        <taxon>Carangaria</taxon>
        <taxon>Carangaria incertae sedis</taxon>
        <taxon>Centropomidae</taxon>
        <taxon>Lates</taxon>
    </lineage>
</organism>
<feature type="transmembrane region" description="Helical" evidence="10">
    <location>
        <begin position="492"/>
        <end position="515"/>
    </location>
</feature>
<evidence type="ECO:0000256" key="6">
    <source>
        <dbReference type="ARBA" id="ARBA00023180"/>
    </source>
</evidence>
<gene>
    <name evidence="12" type="primary">PTCHD3</name>
</gene>
<evidence type="ECO:0000256" key="10">
    <source>
        <dbReference type="SAM" id="Phobius"/>
    </source>
</evidence>
<keyword evidence="4 10" id="KW-1133">Transmembrane helix</keyword>
<dbReference type="FunFam" id="1.20.1640.10:FF:000013">
    <property type="entry name" value="PaTched Related family"/>
    <property type="match status" value="1"/>
</dbReference>
<comment type="function">
    <text evidence="7">May play a role in sperm development or sperm function. However, does not appear to have an essential role in spermatogenesis or male fertility.</text>
</comment>
<evidence type="ECO:0000256" key="4">
    <source>
        <dbReference type="ARBA" id="ARBA00022989"/>
    </source>
</evidence>
<dbReference type="GO" id="GO:0016020">
    <property type="term" value="C:membrane"/>
    <property type="evidence" value="ECO:0007669"/>
    <property type="project" value="InterPro"/>
</dbReference>
<dbReference type="InterPro" id="IPR000731">
    <property type="entry name" value="SSD"/>
</dbReference>
<protein>
    <recommendedName>
        <fullName evidence="9">Patched domain-containing protein 3</fullName>
    </recommendedName>
</protein>
<dbReference type="Proteomes" id="UP000314980">
    <property type="component" value="Unassembled WGS sequence"/>
</dbReference>
<dbReference type="PANTHER" id="PTHR10796:SF60">
    <property type="entry name" value="PATCHED DOMAIN-CONTAINING PROTEIN 3"/>
    <property type="match status" value="1"/>
</dbReference>
<evidence type="ECO:0000256" key="1">
    <source>
        <dbReference type="ARBA" id="ARBA00005585"/>
    </source>
</evidence>
<dbReference type="InterPro" id="IPR003392">
    <property type="entry name" value="PTHD_SSD"/>
</dbReference>
<proteinExistence type="inferred from homology"/>
<reference evidence="12" key="3">
    <citation type="submission" date="2025-09" db="UniProtKB">
        <authorList>
            <consortium name="Ensembl"/>
        </authorList>
    </citation>
    <scope>IDENTIFICATION</scope>
</reference>
<dbReference type="PROSITE" id="PS50156">
    <property type="entry name" value="SSD"/>
    <property type="match status" value="1"/>
</dbReference>
<keyword evidence="2" id="KW-1003">Cell membrane</keyword>